<gene>
    <name evidence="1" type="ORF">PtA15_11A446</name>
</gene>
<evidence type="ECO:0000313" key="1">
    <source>
        <dbReference type="EMBL" id="WAQ89755.1"/>
    </source>
</evidence>
<organism evidence="1 2">
    <name type="scientific">Puccinia triticina</name>
    <dbReference type="NCBI Taxonomy" id="208348"/>
    <lineage>
        <taxon>Eukaryota</taxon>
        <taxon>Fungi</taxon>
        <taxon>Dikarya</taxon>
        <taxon>Basidiomycota</taxon>
        <taxon>Pucciniomycotina</taxon>
        <taxon>Pucciniomycetes</taxon>
        <taxon>Pucciniales</taxon>
        <taxon>Pucciniaceae</taxon>
        <taxon>Puccinia</taxon>
    </lineage>
</organism>
<dbReference type="EMBL" id="CP110431">
    <property type="protein sequence ID" value="WAQ89755.1"/>
    <property type="molecule type" value="Genomic_DNA"/>
</dbReference>
<protein>
    <submittedName>
        <fullName evidence="1">Uncharacterized protein</fullName>
    </submittedName>
</protein>
<dbReference type="GeneID" id="77802250"/>
<evidence type="ECO:0000313" key="2">
    <source>
        <dbReference type="Proteomes" id="UP001164743"/>
    </source>
</evidence>
<accession>A0ABY7CXT0</accession>
<name>A0ABY7CXT0_9BASI</name>
<keyword evidence="2" id="KW-1185">Reference proteome</keyword>
<dbReference type="Proteomes" id="UP001164743">
    <property type="component" value="Chromosome 11A"/>
</dbReference>
<dbReference type="RefSeq" id="XP_053025310.1">
    <property type="nucleotide sequence ID" value="XM_053161355.1"/>
</dbReference>
<reference evidence="1" key="1">
    <citation type="submission" date="2022-10" db="EMBL/GenBank/DDBJ databases">
        <title>Puccinia triticina Genome sequencing and assembly.</title>
        <authorList>
            <person name="Li C."/>
        </authorList>
    </citation>
    <scope>NUCLEOTIDE SEQUENCE</scope>
    <source>
        <strain evidence="1">Pt15</strain>
    </source>
</reference>
<proteinExistence type="predicted"/>
<sequence>MTARQSPMKVALLVRLARRAFLRASSAGDAVRRYIPISVDPAIVQEQTGLSAGRPPI</sequence>